<proteinExistence type="predicted"/>
<reference evidence="1" key="1">
    <citation type="submission" date="2023-11" db="EMBL/GenBank/DDBJ databases">
        <authorList>
            <person name="Poullet M."/>
        </authorList>
    </citation>
    <scope>NUCLEOTIDE SEQUENCE</scope>
    <source>
        <strain evidence="1">E1834</strain>
    </source>
</reference>
<sequence>MNLREQFSTNKYAAGRFMQLPTHNKIQVEYVWIDGSIQNVRSKTKTVDFIPKKVDGKFIFNKLIKKILELPIWNFDGSSTDQASVGLLLCSMTLSDLEIIKHAWFGMEQEYTLLDVDHHPFGWPKAPFGFPGPQGPYYCGVGANKAYGRDIVESHYRACLYAGITISGINGEVMPGQWEFQVLIWVTIFGLVARYLLHRVAEEFGVIVSFDPKPISGDWNGAGCHTNFSTEKMRKPGGYAEILNAIEALSKSHHEHVASRCSSVRIPRQTEVDGYGYFEDRRPSSNCDPYLVTDALVRTCCLGVKKLSRSYIPQDAEGIRKMINELRSGKIQE</sequence>
<accession>A0ACB0ZLJ2</accession>
<gene>
    <name evidence="1" type="ORF">MENTE1834_LOCUS25983</name>
</gene>
<comment type="caution">
    <text evidence="1">The sequence shown here is derived from an EMBL/GenBank/DDBJ whole genome shotgun (WGS) entry which is preliminary data.</text>
</comment>
<protein>
    <submittedName>
        <fullName evidence="1">Uncharacterized protein</fullName>
    </submittedName>
</protein>
<organism evidence="1 2">
    <name type="scientific">Meloidogyne enterolobii</name>
    <name type="common">Root-knot nematode worm</name>
    <name type="synonym">Meloidogyne mayaguensis</name>
    <dbReference type="NCBI Taxonomy" id="390850"/>
    <lineage>
        <taxon>Eukaryota</taxon>
        <taxon>Metazoa</taxon>
        <taxon>Ecdysozoa</taxon>
        <taxon>Nematoda</taxon>
        <taxon>Chromadorea</taxon>
        <taxon>Rhabditida</taxon>
        <taxon>Tylenchina</taxon>
        <taxon>Tylenchomorpha</taxon>
        <taxon>Tylenchoidea</taxon>
        <taxon>Meloidogynidae</taxon>
        <taxon>Meloidogyninae</taxon>
        <taxon>Meloidogyne</taxon>
    </lineage>
</organism>
<dbReference type="EMBL" id="CAVMJV010000037">
    <property type="protein sequence ID" value="CAK5078910.1"/>
    <property type="molecule type" value="Genomic_DNA"/>
</dbReference>
<evidence type="ECO:0000313" key="1">
    <source>
        <dbReference type="EMBL" id="CAK5078910.1"/>
    </source>
</evidence>
<dbReference type="Proteomes" id="UP001497535">
    <property type="component" value="Unassembled WGS sequence"/>
</dbReference>
<name>A0ACB0ZLJ2_MELEN</name>
<keyword evidence="2" id="KW-1185">Reference proteome</keyword>
<evidence type="ECO:0000313" key="2">
    <source>
        <dbReference type="Proteomes" id="UP001497535"/>
    </source>
</evidence>